<gene>
    <name evidence="2" type="ORF">OV079_11700</name>
</gene>
<dbReference type="RefSeq" id="WP_267768279.1">
    <property type="nucleotide sequence ID" value="NZ_JAPNKE010000002.1"/>
</dbReference>
<organism evidence="2 3">
    <name type="scientific">Nannocystis pusilla</name>
    <dbReference type="NCBI Taxonomy" id="889268"/>
    <lineage>
        <taxon>Bacteria</taxon>
        <taxon>Pseudomonadati</taxon>
        <taxon>Myxococcota</taxon>
        <taxon>Polyangia</taxon>
        <taxon>Nannocystales</taxon>
        <taxon>Nannocystaceae</taxon>
        <taxon>Nannocystis</taxon>
    </lineage>
</organism>
<reference evidence="2" key="1">
    <citation type="submission" date="2022-11" db="EMBL/GenBank/DDBJ databases">
        <title>Minimal conservation of predation-associated metabolite biosynthetic gene clusters underscores biosynthetic potential of Myxococcota including descriptions for ten novel species: Archangium lansinium sp. nov., Myxococcus landrumus sp. nov., Nannocystis bai.</title>
        <authorList>
            <person name="Ahearne A."/>
            <person name="Stevens C."/>
            <person name="Phillips K."/>
        </authorList>
    </citation>
    <scope>NUCLEOTIDE SEQUENCE</scope>
    <source>
        <strain evidence="2">Na p29</strain>
    </source>
</reference>
<evidence type="ECO:0000313" key="2">
    <source>
        <dbReference type="EMBL" id="MCY1006212.1"/>
    </source>
</evidence>
<dbReference type="EMBL" id="JAPNKE010000002">
    <property type="protein sequence ID" value="MCY1006212.1"/>
    <property type="molecule type" value="Genomic_DNA"/>
</dbReference>
<evidence type="ECO:0000256" key="1">
    <source>
        <dbReference type="SAM" id="MobiDB-lite"/>
    </source>
</evidence>
<feature type="compositionally biased region" description="Basic and acidic residues" evidence="1">
    <location>
        <begin position="124"/>
        <end position="145"/>
    </location>
</feature>
<dbReference type="Proteomes" id="UP001150924">
    <property type="component" value="Unassembled WGS sequence"/>
</dbReference>
<proteinExistence type="predicted"/>
<evidence type="ECO:0000313" key="3">
    <source>
        <dbReference type="Proteomes" id="UP001150924"/>
    </source>
</evidence>
<sequence>METTGLTTAVDVDGKSVTIAWDPASNQQALAELDALKPETFLGLTRGHALQVVGSLSPEIHQTPSGPGRPTSEPYHSFTLHDWYVVPPFRRLVPASDDPLDGMVPGPLVEQLSLEDFGALPDGRAIDPRAHERATRDEQRPAVEG</sequence>
<comment type="caution">
    <text evidence="2">The sequence shown here is derived from an EMBL/GenBank/DDBJ whole genome shotgun (WGS) entry which is preliminary data.</text>
</comment>
<dbReference type="AlphaFoldDB" id="A0A9X3ELI2"/>
<feature type="region of interest" description="Disordered" evidence="1">
    <location>
        <begin position="119"/>
        <end position="145"/>
    </location>
</feature>
<name>A0A9X3ELI2_9BACT</name>
<protein>
    <submittedName>
        <fullName evidence="2">Uncharacterized protein</fullName>
    </submittedName>
</protein>
<accession>A0A9X3ELI2</accession>
<keyword evidence="3" id="KW-1185">Reference proteome</keyword>